<keyword evidence="2" id="KW-0238">DNA-binding</keyword>
<feature type="domain" description="HTH iclR-type" evidence="5">
    <location>
        <begin position="26"/>
        <end position="87"/>
    </location>
</feature>
<dbReference type="InterPro" id="IPR005471">
    <property type="entry name" value="Tscrpt_reg_IclR_N"/>
</dbReference>
<gene>
    <name evidence="7" type="ORF">GDR74_07650</name>
</gene>
<name>A0A5P9K1L4_9HYPH</name>
<protein>
    <submittedName>
        <fullName evidence="7">Helix-turn-helix domain-containing protein</fullName>
    </submittedName>
</protein>
<evidence type="ECO:0000256" key="3">
    <source>
        <dbReference type="ARBA" id="ARBA00023163"/>
    </source>
</evidence>
<keyword evidence="1" id="KW-0805">Transcription regulation</keyword>
<dbReference type="Proteomes" id="UP000325614">
    <property type="component" value="Chromosome"/>
</dbReference>
<evidence type="ECO:0000313" key="7">
    <source>
        <dbReference type="EMBL" id="QFU16104.1"/>
    </source>
</evidence>
<evidence type="ECO:0000259" key="6">
    <source>
        <dbReference type="PROSITE" id="PS51078"/>
    </source>
</evidence>
<dbReference type="PANTHER" id="PTHR30136:SF24">
    <property type="entry name" value="HTH-TYPE TRANSCRIPTIONAL REPRESSOR ALLR"/>
    <property type="match status" value="1"/>
</dbReference>
<dbReference type="InterPro" id="IPR050707">
    <property type="entry name" value="HTH_MetabolicPath_Reg"/>
</dbReference>
<dbReference type="EMBL" id="CP045423">
    <property type="protein sequence ID" value="QFU16104.1"/>
    <property type="molecule type" value="Genomic_DNA"/>
</dbReference>
<proteinExistence type="predicted"/>
<dbReference type="InterPro" id="IPR014757">
    <property type="entry name" value="Tscrpt_reg_IclR_C"/>
</dbReference>
<feature type="domain" description="IclR-ED" evidence="6">
    <location>
        <begin position="88"/>
        <end position="247"/>
    </location>
</feature>
<evidence type="ECO:0000256" key="1">
    <source>
        <dbReference type="ARBA" id="ARBA00023015"/>
    </source>
</evidence>
<organism evidence="7 8">
    <name type="scientific">Microvirga thermotolerans</name>
    <dbReference type="NCBI Taxonomy" id="2651334"/>
    <lineage>
        <taxon>Bacteria</taxon>
        <taxon>Pseudomonadati</taxon>
        <taxon>Pseudomonadota</taxon>
        <taxon>Alphaproteobacteria</taxon>
        <taxon>Hyphomicrobiales</taxon>
        <taxon>Methylobacteriaceae</taxon>
        <taxon>Microvirga</taxon>
    </lineage>
</organism>
<dbReference type="KEGG" id="mico:GDR74_07650"/>
<dbReference type="PROSITE" id="PS51077">
    <property type="entry name" value="HTH_ICLR"/>
    <property type="match status" value="1"/>
</dbReference>
<evidence type="ECO:0000259" key="5">
    <source>
        <dbReference type="PROSITE" id="PS51077"/>
    </source>
</evidence>
<dbReference type="SMART" id="SM00346">
    <property type="entry name" value="HTH_ICLR"/>
    <property type="match status" value="1"/>
</dbReference>
<dbReference type="PANTHER" id="PTHR30136">
    <property type="entry name" value="HELIX-TURN-HELIX TRANSCRIPTIONAL REGULATOR, ICLR FAMILY"/>
    <property type="match status" value="1"/>
</dbReference>
<dbReference type="Gene3D" id="1.10.10.10">
    <property type="entry name" value="Winged helix-like DNA-binding domain superfamily/Winged helix DNA-binding domain"/>
    <property type="match status" value="1"/>
</dbReference>
<evidence type="ECO:0000313" key="8">
    <source>
        <dbReference type="Proteomes" id="UP000325614"/>
    </source>
</evidence>
<sequence length="247" mass="26095">MRGGKKTGTEPGGHGQKTAPARTNQLQTLDRGLQALGIVAQSASGITIADLAARLDIHRAIVYRIVSTLESHALVSRTPEGQIHLGGGILVLASRFEPQLRSIARPMLQRLAQDTRATAFISVAQAEECVVIMVAEPEEGLLRVGYRVGSRHPLTLGAAGIAILAGRPEGPDDPEAVRQARRDGFSLTRGQLQRGAVGVASPIHLPDRPRTGFEACIGVVAMDDLDTETAIAAVRSAARKLASLMQA</sequence>
<dbReference type="PROSITE" id="PS51078">
    <property type="entry name" value="ICLR_ED"/>
    <property type="match status" value="1"/>
</dbReference>
<dbReference type="GO" id="GO:0003677">
    <property type="term" value="F:DNA binding"/>
    <property type="evidence" value="ECO:0007669"/>
    <property type="project" value="UniProtKB-KW"/>
</dbReference>
<dbReference type="InterPro" id="IPR036388">
    <property type="entry name" value="WH-like_DNA-bd_sf"/>
</dbReference>
<evidence type="ECO:0000256" key="2">
    <source>
        <dbReference type="ARBA" id="ARBA00023125"/>
    </source>
</evidence>
<dbReference type="Pfam" id="PF01614">
    <property type="entry name" value="IclR_C"/>
    <property type="match status" value="1"/>
</dbReference>
<evidence type="ECO:0000256" key="4">
    <source>
        <dbReference type="SAM" id="MobiDB-lite"/>
    </source>
</evidence>
<accession>A0A5P9K1L4</accession>
<keyword evidence="8" id="KW-1185">Reference proteome</keyword>
<dbReference type="Gene3D" id="3.30.450.40">
    <property type="match status" value="2"/>
</dbReference>
<dbReference type="AlphaFoldDB" id="A0A5P9K1L4"/>
<dbReference type="InterPro" id="IPR036390">
    <property type="entry name" value="WH_DNA-bd_sf"/>
</dbReference>
<feature type="region of interest" description="Disordered" evidence="4">
    <location>
        <begin position="1"/>
        <end position="21"/>
    </location>
</feature>
<dbReference type="GO" id="GO:0045892">
    <property type="term" value="P:negative regulation of DNA-templated transcription"/>
    <property type="evidence" value="ECO:0007669"/>
    <property type="project" value="TreeGrafter"/>
</dbReference>
<dbReference type="SUPFAM" id="SSF55781">
    <property type="entry name" value="GAF domain-like"/>
    <property type="match status" value="1"/>
</dbReference>
<dbReference type="InterPro" id="IPR029016">
    <property type="entry name" value="GAF-like_dom_sf"/>
</dbReference>
<dbReference type="Pfam" id="PF09339">
    <property type="entry name" value="HTH_IclR"/>
    <property type="match status" value="1"/>
</dbReference>
<dbReference type="GO" id="GO:0003700">
    <property type="term" value="F:DNA-binding transcription factor activity"/>
    <property type="evidence" value="ECO:0007669"/>
    <property type="project" value="TreeGrafter"/>
</dbReference>
<reference evidence="7 8" key="1">
    <citation type="submission" date="2019-10" db="EMBL/GenBank/DDBJ databases">
        <title>Isolation, Identification of Microvirga thermotolerans HR1, a novel thermophilic bacterium and Comparative Genomics of the genus Microvirga.</title>
        <authorList>
            <person name="Li J."/>
            <person name="Zhang W."/>
            <person name="Lin M."/>
            <person name="Wang J."/>
        </authorList>
    </citation>
    <scope>NUCLEOTIDE SEQUENCE [LARGE SCALE GENOMIC DNA]</scope>
    <source>
        <strain evidence="7 8">HR1</strain>
    </source>
</reference>
<dbReference type="RefSeq" id="WP_152585749.1">
    <property type="nucleotide sequence ID" value="NZ_CP045423.1"/>
</dbReference>
<keyword evidence="3" id="KW-0804">Transcription</keyword>
<dbReference type="SUPFAM" id="SSF46785">
    <property type="entry name" value="Winged helix' DNA-binding domain"/>
    <property type="match status" value="1"/>
</dbReference>